<keyword evidence="14" id="KW-1185">Reference proteome</keyword>
<dbReference type="PROSITE" id="PS51462">
    <property type="entry name" value="NUDIX"/>
    <property type="match status" value="1"/>
</dbReference>
<dbReference type="InterPro" id="IPR020476">
    <property type="entry name" value="Nudix_hydrolase"/>
</dbReference>
<comment type="catalytic activity">
    <reaction evidence="10">
        <text>8-oxo-dGTP + H2O = 8-oxo-dGMP + diphosphate + H(+)</text>
        <dbReference type="Rhea" id="RHEA:31575"/>
        <dbReference type="ChEBI" id="CHEBI:15377"/>
        <dbReference type="ChEBI" id="CHEBI:15378"/>
        <dbReference type="ChEBI" id="CHEBI:33019"/>
        <dbReference type="ChEBI" id="CHEBI:63224"/>
        <dbReference type="ChEBI" id="CHEBI:77896"/>
        <dbReference type="EC" id="3.6.1.55"/>
    </reaction>
</comment>
<proteinExistence type="inferred from homology"/>
<dbReference type="PANTHER" id="PTHR47707:SF1">
    <property type="entry name" value="NUDIX HYDROLASE FAMILY PROTEIN"/>
    <property type="match status" value="1"/>
</dbReference>
<dbReference type="PANTHER" id="PTHR47707">
    <property type="entry name" value="8-OXO-DGTP DIPHOSPHATASE"/>
    <property type="match status" value="1"/>
</dbReference>
<name>A0A2U1TB84_9MICO</name>
<evidence type="ECO:0000256" key="7">
    <source>
        <dbReference type="ARBA" id="ARBA00022801"/>
    </source>
</evidence>
<dbReference type="EMBL" id="QEFB01000017">
    <property type="protein sequence ID" value="PWC06070.1"/>
    <property type="molecule type" value="Genomic_DNA"/>
</dbReference>
<evidence type="ECO:0000256" key="11">
    <source>
        <dbReference type="ARBA" id="ARBA00038905"/>
    </source>
</evidence>
<comment type="cofactor">
    <cofactor evidence="1">
        <name>Mg(2+)</name>
        <dbReference type="ChEBI" id="CHEBI:18420"/>
    </cofactor>
</comment>
<dbReference type="InterPro" id="IPR047127">
    <property type="entry name" value="MutT-like"/>
</dbReference>
<evidence type="ECO:0000256" key="4">
    <source>
        <dbReference type="ARBA" id="ARBA00022705"/>
    </source>
</evidence>
<keyword evidence="9" id="KW-0234">DNA repair</keyword>
<dbReference type="InterPro" id="IPR015797">
    <property type="entry name" value="NUDIX_hydrolase-like_dom_sf"/>
</dbReference>
<dbReference type="EC" id="3.6.1.55" evidence="11"/>
<keyword evidence="4" id="KW-0235">DNA replication</keyword>
<evidence type="ECO:0000256" key="3">
    <source>
        <dbReference type="ARBA" id="ARBA00022457"/>
    </source>
</evidence>
<comment type="caution">
    <text evidence="13">The sequence shown here is derived from an EMBL/GenBank/DDBJ whole genome shotgun (WGS) entry which is preliminary data.</text>
</comment>
<keyword evidence="3" id="KW-0515">Mutator protein</keyword>
<protein>
    <recommendedName>
        <fullName evidence="11">8-oxo-dGTP diphosphatase</fullName>
        <ecNumber evidence="11">3.6.1.55</ecNumber>
    </recommendedName>
</protein>
<evidence type="ECO:0000256" key="9">
    <source>
        <dbReference type="ARBA" id="ARBA00023204"/>
    </source>
</evidence>
<feature type="domain" description="Nudix hydrolase" evidence="12">
    <location>
        <begin position="2"/>
        <end position="127"/>
    </location>
</feature>
<dbReference type="GO" id="GO:0006281">
    <property type="term" value="P:DNA repair"/>
    <property type="evidence" value="ECO:0007669"/>
    <property type="project" value="UniProtKB-KW"/>
</dbReference>
<evidence type="ECO:0000313" key="13">
    <source>
        <dbReference type="EMBL" id="PWC06070.1"/>
    </source>
</evidence>
<dbReference type="Gene3D" id="3.90.79.10">
    <property type="entry name" value="Nucleoside Triphosphate Pyrophosphohydrolase"/>
    <property type="match status" value="1"/>
</dbReference>
<dbReference type="PRINTS" id="PR00502">
    <property type="entry name" value="NUDIXFAMILY"/>
</dbReference>
<evidence type="ECO:0000256" key="5">
    <source>
        <dbReference type="ARBA" id="ARBA00022723"/>
    </source>
</evidence>
<comment type="similarity">
    <text evidence="2">Belongs to the Nudix hydrolase family.</text>
</comment>
<keyword evidence="8" id="KW-0460">Magnesium</keyword>
<keyword evidence="6" id="KW-0227">DNA damage</keyword>
<keyword evidence="5" id="KW-0479">Metal-binding</keyword>
<sequence length="133" mass="14608">MKKQINVVGAVIRRDGSILCAQRGAGGSLAGMWEFPGGKIEPGETPREALEREIVEELQCRVSVGAQVTSTVHEYDFGIVTLTTYYCELVEGIPVLSEHDAVVWLQPSQLRTLEWAPADVPAVELIERESVTQ</sequence>
<dbReference type="GO" id="GO:0035539">
    <property type="term" value="F:8-oxo-7,8-dihydrodeoxyguanosine triphosphate pyrophosphatase activity"/>
    <property type="evidence" value="ECO:0007669"/>
    <property type="project" value="UniProtKB-EC"/>
</dbReference>
<evidence type="ECO:0000256" key="1">
    <source>
        <dbReference type="ARBA" id="ARBA00001946"/>
    </source>
</evidence>
<evidence type="ECO:0000256" key="6">
    <source>
        <dbReference type="ARBA" id="ARBA00022763"/>
    </source>
</evidence>
<dbReference type="GO" id="GO:0008413">
    <property type="term" value="F:8-oxo-7,8-dihydroguanosine triphosphate pyrophosphatase activity"/>
    <property type="evidence" value="ECO:0007669"/>
    <property type="project" value="TreeGrafter"/>
</dbReference>
<accession>A0A2U1TB84</accession>
<evidence type="ECO:0000313" key="14">
    <source>
        <dbReference type="Proteomes" id="UP000244962"/>
    </source>
</evidence>
<dbReference type="CDD" id="cd03425">
    <property type="entry name" value="NUDIX_MutT_NudA_like"/>
    <property type="match status" value="1"/>
</dbReference>
<organism evidence="13 14">
    <name type="scientific">Mycetocola zhujimingii</name>
    <dbReference type="NCBI Taxonomy" id="2079792"/>
    <lineage>
        <taxon>Bacteria</taxon>
        <taxon>Bacillati</taxon>
        <taxon>Actinomycetota</taxon>
        <taxon>Actinomycetes</taxon>
        <taxon>Micrococcales</taxon>
        <taxon>Microbacteriaceae</taxon>
        <taxon>Mycetocola</taxon>
    </lineage>
</organism>
<evidence type="ECO:0000259" key="12">
    <source>
        <dbReference type="PROSITE" id="PS51462"/>
    </source>
</evidence>
<dbReference type="InterPro" id="IPR000086">
    <property type="entry name" value="NUDIX_hydrolase_dom"/>
</dbReference>
<dbReference type="Pfam" id="PF14815">
    <property type="entry name" value="NUDIX_4"/>
    <property type="match status" value="1"/>
</dbReference>
<keyword evidence="7" id="KW-0378">Hydrolase</keyword>
<evidence type="ECO:0000256" key="8">
    <source>
        <dbReference type="ARBA" id="ARBA00022842"/>
    </source>
</evidence>
<evidence type="ECO:0000256" key="2">
    <source>
        <dbReference type="ARBA" id="ARBA00005582"/>
    </source>
</evidence>
<dbReference type="GO" id="GO:0006260">
    <property type="term" value="P:DNA replication"/>
    <property type="evidence" value="ECO:0007669"/>
    <property type="project" value="UniProtKB-KW"/>
</dbReference>
<dbReference type="Proteomes" id="UP000244962">
    <property type="component" value="Unassembled WGS sequence"/>
</dbReference>
<dbReference type="InterPro" id="IPR029119">
    <property type="entry name" value="MutY_C"/>
</dbReference>
<dbReference type="GO" id="GO:0044716">
    <property type="term" value="F:8-oxo-GDP phosphatase activity"/>
    <property type="evidence" value="ECO:0007669"/>
    <property type="project" value="TreeGrafter"/>
</dbReference>
<reference evidence="14" key="1">
    <citation type="submission" date="2018-04" db="EMBL/GenBank/DDBJ databases">
        <authorList>
            <person name="Liu S."/>
            <person name="Wang Z."/>
            <person name="Li J."/>
        </authorList>
    </citation>
    <scope>NUCLEOTIDE SEQUENCE [LARGE SCALE GENOMIC DNA]</scope>
    <source>
        <strain evidence="14">622</strain>
    </source>
</reference>
<dbReference type="AlphaFoldDB" id="A0A2U1TB84"/>
<evidence type="ECO:0000256" key="10">
    <source>
        <dbReference type="ARBA" id="ARBA00035861"/>
    </source>
</evidence>
<dbReference type="RefSeq" id="WP_108963599.1">
    <property type="nucleotide sequence ID" value="NZ_QEFB01000017.1"/>
</dbReference>
<dbReference type="GO" id="GO:0044715">
    <property type="term" value="F:8-oxo-dGDP phosphatase activity"/>
    <property type="evidence" value="ECO:0007669"/>
    <property type="project" value="TreeGrafter"/>
</dbReference>
<gene>
    <name evidence="13" type="ORF">DF223_13660</name>
</gene>
<dbReference type="GO" id="GO:0046872">
    <property type="term" value="F:metal ion binding"/>
    <property type="evidence" value="ECO:0007669"/>
    <property type="project" value="UniProtKB-KW"/>
</dbReference>
<dbReference type="SUPFAM" id="SSF55811">
    <property type="entry name" value="Nudix"/>
    <property type="match status" value="1"/>
</dbReference>